<dbReference type="EMBL" id="JARQWQ010000009">
    <property type="protein sequence ID" value="KAK2569883.1"/>
    <property type="molecule type" value="Genomic_DNA"/>
</dbReference>
<reference evidence="1" key="1">
    <citation type="journal article" date="2023" name="G3 (Bethesda)">
        <title>Whole genome assembly and annotation of the endangered Caribbean coral Acropora cervicornis.</title>
        <authorList>
            <person name="Selwyn J.D."/>
            <person name="Vollmer S.V."/>
        </authorList>
    </citation>
    <scope>NUCLEOTIDE SEQUENCE</scope>
    <source>
        <strain evidence="1">K2</strain>
    </source>
</reference>
<keyword evidence="2" id="KW-1185">Reference proteome</keyword>
<evidence type="ECO:0000313" key="1">
    <source>
        <dbReference type="EMBL" id="KAK2569883.1"/>
    </source>
</evidence>
<sequence>MSLPPTVVDASIHSRQVTQVTTLVRLLEALDKPEIKSKIDVRKM</sequence>
<dbReference type="AlphaFoldDB" id="A0AAD9VCV6"/>
<gene>
    <name evidence="1" type="ORF">P5673_005739</name>
</gene>
<organism evidence="1 2">
    <name type="scientific">Acropora cervicornis</name>
    <name type="common">Staghorn coral</name>
    <dbReference type="NCBI Taxonomy" id="6130"/>
    <lineage>
        <taxon>Eukaryota</taxon>
        <taxon>Metazoa</taxon>
        <taxon>Cnidaria</taxon>
        <taxon>Anthozoa</taxon>
        <taxon>Hexacorallia</taxon>
        <taxon>Scleractinia</taxon>
        <taxon>Astrocoeniina</taxon>
        <taxon>Acroporidae</taxon>
        <taxon>Acropora</taxon>
    </lineage>
</organism>
<proteinExistence type="predicted"/>
<reference evidence="1" key="2">
    <citation type="journal article" date="2023" name="Science">
        <title>Genomic signatures of disease resistance in endangered staghorn corals.</title>
        <authorList>
            <person name="Vollmer S.V."/>
            <person name="Selwyn J.D."/>
            <person name="Despard B.A."/>
            <person name="Roesel C.L."/>
        </authorList>
    </citation>
    <scope>NUCLEOTIDE SEQUENCE</scope>
    <source>
        <strain evidence="1">K2</strain>
    </source>
</reference>
<accession>A0AAD9VCV6</accession>
<name>A0AAD9VCV6_ACRCE</name>
<protein>
    <submittedName>
        <fullName evidence="1">Uncharacterized protein</fullName>
    </submittedName>
</protein>
<evidence type="ECO:0000313" key="2">
    <source>
        <dbReference type="Proteomes" id="UP001249851"/>
    </source>
</evidence>
<comment type="caution">
    <text evidence="1">The sequence shown here is derived from an EMBL/GenBank/DDBJ whole genome shotgun (WGS) entry which is preliminary data.</text>
</comment>
<dbReference type="Proteomes" id="UP001249851">
    <property type="component" value="Unassembled WGS sequence"/>
</dbReference>